<evidence type="ECO:0000313" key="2">
    <source>
        <dbReference type="EMBL" id="CAJ58711.1"/>
    </source>
</evidence>
<name>Q0RUM8_FRAAA</name>
<evidence type="ECO:0000313" key="3">
    <source>
        <dbReference type="Proteomes" id="UP000000657"/>
    </source>
</evidence>
<sequence length="127" mass="13218">MPTRELAMPTGELGTTAARPSRGSPGALGHQPAAPCARPASRDRARARGPRRAHSGWSWMGLGPTRRCAARCPRTIRGHPAPAAPVDTVADLAVTAGSDARCGANPSTVPMDEVWISRLAGVGHRRG</sequence>
<proteinExistence type="predicted"/>
<accession>Q0RUM8</accession>
<feature type="region of interest" description="Disordered" evidence="1">
    <location>
        <begin position="1"/>
        <end position="60"/>
    </location>
</feature>
<dbReference type="Proteomes" id="UP000000657">
    <property type="component" value="Chromosome"/>
</dbReference>
<reference evidence="2 3" key="1">
    <citation type="journal article" date="2007" name="Genome Res.">
        <title>Genome characteristics of facultatively symbiotic Frankia sp. strains reflect host range and host plant biogeography.</title>
        <authorList>
            <person name="Normand P."/>
            <person name="Lapierre P."/>
            <person name="Tisa L.S."/>
            <person name="Gogarten J.P."/>
            <person name="Alloisio N."/>
            <person name="Bagnarol E."/>
            <person name="Bassi C.A."/>
            <person name="Berry A.M."/>
            <person name="Bickhart D.M."/>
            <person name="Choisne N."/>
            <person name="Couloux A."/>
            <person name="Cournoyer B."/>
            <person name="Cruveiller S."/>
            <person name="Daubin V."/>
            <person name="Demange N."/>
            <person name="Francino M.P."/>
            <person name="Goltsman E."/>
            <person name="Huang Y."/>
            <person name="Kopp O.R."/>
            <person name="Labarre L."/>
            <person name="Lapidus A."/>
            <person name="Lavire C."/>
            <person name="Marechal J."/>
            <person name="Martinez M."/>
            <person name="Mastronunzio J.E."/>
            <person name="Mullin B.C."/>
            <person name="Niemann J."/>
            <person name="Pujic P."/>
            <person name="Rawnsley T."/>
            <person name="Rouy Z."/>
            <person name="Schenowitz C."/>
            <person name="Sellstedt A."/>
            <person name="Tavares F."/>
            <person name="Tomkins J.P."/>
            <person name="Vallenet D."/>
            <person name="Valverde C."/>
            <person name="Wall L.G."/>
            <person name="Wang Y."/>
            <person name="Medigue C."/>
            <person name="Benson D.R."/>
        </authorList>
    </citation>
    <scope>NUCLEOTIDE SEQUENCE [LARGE SCALE GENOMIC DNA]</scope>
    <source>
        <strain evidence="3">DSM 45986 / CECT 9034 / ACN14a</strain>
    </source>
</reference>
<evidence type="ECO:0000256" key="1">
    <source>
        <dbReference type="SAM" id="MobiDB-lite"/>
    </source>
</evidence>
<organism evidence="2 3">
    <name type="scientific">Frankia alni (strain DSM 45986 / CECT 9034 / ACN14a)</name>
    <dbReference type="NCBI Taxonomy" id="326424"/>
    <lineage>
        <taxon>Bacteria</taxon>
        <taxon>Bacillati</taxon>
        <taxon>Actinomycetota</taxon>
        <taxon>Actinomycetes</taxon>
        <taxon>Frankiales</taxon>
        <taxon>Frankiaceae</taxon>
        <taxon>Frankia</taxon>
    </lineage>
</organism>
<dbReference type="AlphaFoldDB" id="Q0RUM8"/>
<keyword evidence="3" id="KW-1185">Reference proteome</keyword>
<dbReference type="HOGENOM" id="CLU_1967303_0_0_11"/>
<gene>
    <name evidence="2" type="ordered locus">FRAAL0028</name>
</gene>
<protein>
    <submittedName>
        <fullName evidence="2">Uncharacterized protein</fullName>
    </submittedName>
</protein>
<dbReference type="EMBL" id="CT573213">
    <property type="protein sequence ID" value="CAJ58711.1"/>
    <property type="molecule type" value="Genomic_DNA"/>
</dbReference>
<dbReference type="KEGG" id="fal:FRAAL0028"/>